<name>A0ACB8S0X0_9AGAM</name>
<proteinExistence type="predicted"/>
<evidence type="ECO:0000313" key="2">
    <source>
        <dbReference type="Proteomes" id="UP000814033"/>
    </source>
</evidence>
<accession>A0ACB8S0X0</accession>
<dbReference type="EMBL" id="MU275866">
    <property type="protein sequence ID" value="KAI0050021.1"/>
    <property type="molecule type" value="Genomic_DNA"/>
</dbReference>
<organism evidence="1 2">
    <name type="scientific">Auriscalpium vulgare</name>
    <dbReference type="NCBI Taxonomy" id="40419"/>
    <lineage>
        <taxon>Eukaryota</taxon>
        <taxon>Fungi</taxon>
        <taxon>Dikarya</taxon>
        <taxon>Basidiomycota</taxon>
        <taxon>Agaricomycotina</taxon>
        <taxon>Agaricomycetes</taxon>
        <taxon>Russulales</taxon>
        <taxon>Auriscalpiaceae</taxon>
        <taxon>Auriscalpium</taxon>
    </lineage>
</organism>
<comment type="caution">
    <text evidence="1">The sequence shown here is derived from an EMBL/GenBank/DDBJ whole genome shotgun (WGS) entry which is preliminary data.</text>
</comment>
<reference evidence="1" key="2">
    <citation type="journal article" date="2022" name="New Phytol.">
        <title>Evolutionary transition to the ectomycorrhizal habit in the genomes of a hyperdiverse lineage of mushroom-forming fungi.</title>
        <authorList>
            <person name="Looney B."/>
            <person name="Miyauchi S."/>
            <person name="Morin E."/>
            <person name="Drula E."/>
            <person name="Courty P.E."/>
            <person name="Kohler A."/>
            <person name="Kuo A."/>
            <person name="LaButti K."/>
            <person name="Pangilinan J."/>
            <person name="Lipzen A."/>
            <person name="Riley R."/>
            <person name="Andreopoulos W."/>
            <person name="He G."/>
            <person name="Johnson J."/>
            <person name="Nolan M."/>
            <person name="Tritt A."/>
            <person name="Barry K.W."/>
            <person name="Grigoriev I.V."/>
            <person name="Nagy L.G."/>
            <person name="Hibbett D."/>
            <person name="Henrissat B."/>
            <person name="Matheny P.B."/>
            <person name="Labbe J."/>
            <person name="Martin F.M."/>
        </authorList>
    </citation>
    <scope>NUCLEOTIDE SEQUENCE</scope>
    <source>
        <strain evidence="1">FP105234-sp</strain>
    </source>
</reference>
<protein>
    <submittedName>
        <fullName evidence="1">Uncharacterized protein</fullName>
    </submittedName>
</protein>
<keyword evidence="2" id="KW-1185">Reference proteome</keyword>
<gene>
    <name evidence="1" type="ORF">FA95DRAFT_1556145</name>
</gene>
<sequence>MLDAARLDSYEKIDKQILVCADHDEIRFLKAHRNALTPIARLPDALITTIFLFFRPEPIDSLKPSSSTWLSITHVCRAWRLASLECALLWTDIVFDPPSLASAMLDRAKSAPLTVNATVRPDRSERLDRITHLTNAVCQALTHIRHIRVLTLQIVSSAQVIDKILATLSMDPAKMLEKLTLYMHVQGSSIWLMPDHIFSGSAPHLRALSLSYCQNSWSSVVSYKNLTHLKVTRPRSELRPSLPDFLDILRQLPDLQALTLEDTLPELPPTAKTLPPMQSELIPISFLNMTSLFLDGHALDIADIMRYITVPNATRVRLYFRHRGRPIELPYSSTALASTISALYANHGRVPEALCPARLDAGQTLIRENDDLVESTFRISAMSETGISLSADLIWEEDDSFNDLSLPISQIFLAWPLHALRMVTVFAYFYVDPAAWLPILEKMASVRDLCISGLPVYGFSQALRLIHERPSDHNNVPMPAFKYLDIQGAHFSYPLGAAQLIRALERALGMRSVVYSRPIYLTLTNCHITDPQLAMLQVVVAGDVRYSGEPQTLGIGEDEEDSSDMDWDSDEQLLIEPEQPTD</sequence>
<dbReference type="Proteomes" id="UP000814033">
    <property type="component" value="Unassembled WGS sequence"/>
</dbReference>
<evidence type="ECO:0000313" key="1">
    <source>
        <dbReference type="EMBL" id="KAI0050021.1"/>
    </source>
</evidence>
<reference evidence="1" key="1">
    <citation type="submission" date="2021-02" db="EMBL/GenBank/DDBJ databases">
        <authorList>
            <consortium name="DOE Joint Genome Institute"/>
            <person name="Ahrendt S."/>
            <person name="Looney B.P."/>
            <person name="Miyauchi S."/>
            <person name="Morin E."/>
            <person name="Drula E."/>
            <person name="Courty P.E."/>
            <person name="Chicoki N."/>
            <person name="Fauchery L."/>
            <person name="Kohler A."/>
            <person name="Kuo A."/>
            <person name="Labutti K."/>
            <person name="Pangilinan J."/>
            <person name="Lipzen A."/>
            <person name="Riley R."/>
            <person name="Andreopoulos W."/>
            <person name="He G."/>
            <person name="Johnson J."/>
            <person name="Barry K.W."/>
            <person name="Grigoriev I.V."/>
            <person name="Nagy L."/>
            <person name="Hibbett D."/>
            <person name="Henrissat B."/>
            <person name="Matheny P.B."/>
            <person name="Labbe J."/>
            <person name="Martin F."/>
        </authorList>
    </citation>
    <scope>NUCLEOTIDE SEQUENCE</scope>
    <source>
        <strain evidence="1">FP105234-sp</strain>
    </source>
</reference>